<feature type="transmembrane region" description="Helical" evidence="1">
    <location>
        <begin position="86"/>
        <end position="109"/>
    </location>
</feature>
<reference evidence="2" key="1">
    <citation type="journal article" date="2020" name="bioRxiv">
        <title>Chromosome-level reference genome of the European wasp spider Argiope bruennichi: a resource for studies on range expansion and evolutionary adaptation.</title>
        <authorList>
            <person name="Sheffer M.M."/>
            <person name="Hoppe A."/>
            <person name="Krehenwinkel H."/>
            <person name="Uhl G."/>
            <person name="Kuss A.W."/>
            <person name="Jensen L."/>
            <person name="Jensen C."/>
            <person name="Gillespie R.G."/>
            <person name="Hoff K.J."/>
            <person name="Prost S."/>
        </authorList>
    </citation>
    <scope>NUCLEOTIDE SEQUENCE</scope>
</reference>
<keyword evidence="1" id="KW-1133">Transmembrane helix</keyword>
<evidence type="ECO:0000256" key="1">
    <source>
        <dbReference type="SAM" id="Phobius"/>
    </source>
</evidence>
<evidence type="ECO:0000313" key="3">
    <source>
        <dbReference type="Proteomes" id="UP000807504"/>
    </source>
</evidence>
<proteinExistence type="predicted"/>
<keyword evidence="1" id="KW-0812">Transmembrane</keyword>
<accession>A0A8T0E567</accession>
<protein>
    <submittedName>
        <fullName evidence="2">Uncharacterized protein</fullName>
    </submittedName>
</protein>
<dbReference type="AlphaFoldDB" id="A0A8T0E567"/>
<reference evidence="2" key="2">
    <citation type="submission" date="2020-06" db="EMBL/GenBank/DDBJ databases">
        <authorList>
            <person name="Sheffer M."/>
        </authorList>
    </citation>
    <scope>NUCLEOTIDE SEQUENCE</scope>
</reference>
<sequence>MPDSIPKSLLLHLLRELQFQLLNFRIEKNAKGSFGKFSSRPIFKPISRLSFSAYLTQIIVFEWNFLSYEVFLSESLFYESIFSDLSWALLLGRMFLWTLVTAFAVSLLFEYPVIRLLHTYLAGKEKTS</sequence>
<gene>
    <name evidence="2" type="ORF">HNY73_022652</name>
</gene>
<dbReference type="Proteomes" id="UP000807504">
    <property type="component" value="Unassembled WGS sequence"/>
</dbReference>
<name>A0A8T0E567_ARGBR</name>
<organism evidence="2 3">
    <name type="scientific">Argiope bruennichi</name>
    <name type="common">Wasp spider</name>
    <name type="synonym">Aranea bruennichi</name>
    <dbReference type="NCBI Taxonomy" id="94029"/>
    <lineage>
        <taxon>Eukaryota</taxon>
        <taxon>Metazoa</taxon>
        <taxon>Ecdysozoa</taxon>
        <taxon>Arthropoda</taxon>
        <taxon>Chelicerata</taxon>
        <taxon>Arachnida</taxon>
        <taxon>Araneae</taxon>
        <taxon>Araneomorphae</taxon>
        <taxon>Entelegynae</taxon>
        <taxon>Araneoidea</taxon>
        <taxon>Araneidae</taxon>
        <taxon>Argiope</taxon>
    </lineage>
</organism>
<evidence type="ECO:0000313" key="2">
    <source>
        <dbReference type="EMBL" id="KAF8764590.1"/>
    </source>
</evidence>
<comment type="caution">
    <text evidence="2">The sequence shown here is derived from an EMBL/GenBank/DDBJ whole genome shotgun (WGS) entry which is preliminary data.</text>
</comment>
<keyword evidence="3" id="KW-1185">Reference proteome</keyword>
<keyword evidence="1" id="KW-0472">Membrane</keyword>
<dbReference type="EMBL" id="JABXBU010002231">
    <property type="protein sequence ID" value="KAF8764590.1"/>
    <property type="molecule type" value="Genomic_DNA"/>
</dbReference>